<dbReference type="OrthoDB" id="1438441at2"/>
<evidence type="ECO:0000313" key="1">
    <source>
        <dbReference type="EMBL" id="PZG18511.1"/>
    </source>
</evidence>
<name>A0A2W2E7W4_9ACTN</name>
<comment type="caution">
    <text evidence="1">The sequence shown here is derived from an EMBL/GenBank/DDBJ whole genome shotgun (WGS) entry which is preliminary data.</text>
</comment>
<proteinExistence type="predicted"/>
<accession>A0A2W2E7W4</accession>
<evidence type="ECO:0000313" key="2">
    <source>
        <dbReference type="Proteomes" id="UP000249304"/>
    </source>
</evidence>
<protein>
    <recommendedName>
        <fullName evidence="3">YHS domain-containing protein</fullName>
    </recommendedName>
</protein>
<dbReference type="RefSeq" id="WP_111179534.1">
    <property type="nucleotide sequence ID" value="NZ_POUD01000051.1"/>
</dbReference>
<organism evidence="1 2">
    <name type="scientific">Nonomuraea aridisoli</name>
    <dbReference type="NCBI Taxonomy" id="2070368"/>
    <lineage>
        <taxon>Bacteria</taxon>
        <taxon>Bacillati</taxon>
        <taxon>Actinomycetota</taxon>
        <taxon>Actinomycetes</taxon>
        <taxon>Streptosporangiales</taxon>
        <taxon>Streptosporangiaceae</taxon>
        <taxon>Nonomuraea</taxon>
    </lineage>
</organism>
<gene>
    <name evidence="1" type="ORF">C1J01_14755</name>
</gene>
<reference evidence="1 2" key="1">
    <citation type="submission" date="2018-01" db="EMBL/GenBank/DDBJ databases">
        <title>Draft genome sequence of Nonomuraea sp. KC333.</title>
        <authorList>
            <person name="Sahin N."/>
            <person name="Saygin H."/>
            <person name="Ay H."/>
        </authorList>
    </citation>
    <scope>NUCLEOTIDE SEQUENCE [LARGE SCALE GENOMIC DNA]</scope>
    <source>
        <strain evidence="1 2">KC333</strain>
    </source>
</reference>
<dbReference type="Proteomes" id="UP000249304">
    <property type="component" value="Unassembled WGS sequence"/>
</dbReference>
<dbReference type="AlphaFoldDB" id="A0A2W2E7W4"/>
<evidence type="ECO:0008006" key="3">
    <source>
        <dbReference type="Google" id="ProtNLM"/>
    </source>
</evidence>
<dbReference type="EMBL" id="POUD01000051">
    <property type="protein sequence ID" value="PZG18511.1"/>
    <property type="molecule type" value="Genomic_DNA"/>
</dbReference>
<sequence>MLFIELLVPKGVFGEGARRALAARLTGLRLVGGDGVDPGVARLFDSLSHAVVREEDVWLAGGAFAGPGPVVPAPEGMLVDPVCGATVPVAEAVLLEHEGRTYGFCCAHCRGHHAARLRDAP</sequence>
<keyword evidence="2" id="KW-1185">Reference proteome</keyword>